<feature type="signal peptide" evidence="4">
    <location>
        <begin position="1"/>
        <end position="18"/>
    </location>
</feature>
<feature type="coiled-coil region" evidence="3">
    <location>
        <begin position="36"/>
        <end position="107"/>
    </location>
</feature>
<dbReference type="SUPFAM" id="SSF111384">
    <property type="entry name" value="OmpH-like"/>
    <property type="match status" value="1"/>
</dbReference>
<evidence type="ECO:0000313" key="6">
    <source>
        <dbReference type="Proteomes" id="UP000823865"/>
    </source>
</evidence>
<dbReference type="Proteomes" id="UP000823865">
    <property type="component" value="Unassembled WGS sequence"/>
</dbReference>
<name>A0A9E2L3S2_9BACT</name>
<sequence>MKKLILVCLLLAPLTVFAQKFGHFNSADIIQAMPEYQAAQTELQNLQKQYEDDLKRMQDEFQKKAAEYEKERANLLDNVRQRRETELTDLQQRIQQSYQDNQTALQKASQEKMQAISDKMLNAIKEIGQAGNYVYIMDVTAGVPYISTTLSTDVTAEIKKKLGLQ</sequence>
<evidence type="ECO:0000256" key="2">
    <source>
        <dbReference type="ARBA" id="ARBA00022729"/>
    </source>
</evidence>
<dbReference type="Gene3D" id="3.30.910.20">
    <property type="entry name" value="Skp domain"/>
    <property type="match status" value="1"/>
</dbReference>
<organism evidence="5 6">
    <name type="scientific">Candidatus Paraprevotella stercoravium</name>
    <dbReference type="NCBI Taxonomy" id="2838725"/>
    <lineage>
        <taxon>Bacteria</taxon>
        <taxon>Pseudomonadati</taxon>
        <taxon>Bacteroidota</taxon>
        <taxon>Bacteroidia</taxon>
        <taxon>Bacteroidales</taxon>
        <taxon>Prevotellaceae</taxon>
        <taxon>Paraprevotella</taxon>
    </lineage>
</organism>
<gene>
    <name evidence="5" type="ORF">H9789_00970</name>
</gene>
<proteinExistence type="inferred from homology"/>
<dbReference type="SMART" id="SM00935">
    <property type="entry name" value="OmpH"/>
    <property type="match status" value="1"/>
</dbReference>
<keyword evidence="2 4" id="KW-0732">Signal</keyword>
<dbReference type="InterPro" id="IPR005632">
    <property type="entry name" value="Chaperone_Skp"/>
</dbReference>
<evidence type="ECO:0000256" key="3">
    <source>
        <dbReference type="SAM" id="Coils"/>
    </source>
</evidence>
<accession>A0A9E2L3S2</accession>
<dbReference type="GO" id="GO:0005829">
    <property type="term" value="C:cytosol"/>
    <property type="evidence" value="ECO:0007669"/>
    <property type="project" value="TreeGrafter"/>
</dbReference>
<dbReference type="PANTHER" id="PTHR35089">
    <property type="entry name" value="CHAPERONE PROTEIN SKP"/>
    <property type="match status" value="1"/>
</dbReference>
<dbReference type="GO" id="GO:0051082">
    <property type="term" value="F:unfolded protein binding"/>
    <property type="evidence" value="ECO:0007669"/>
    <property type="project" value="InterPro"/>
</dbReference>
<feature type="chain" id="PRO_5039558267" evidence="4">
    <location>
        <begin position="19"/>
        <end position="165"/>
    </location>
</feature>
<reference evidence="5" key="1">
    <citation type="journal article" date="2021" name="PeerJ">
        <title>Extensive microbial diversity within the chicken gut microbiome revealed by metagenomics and culture.</title>
        <authorList>
            <person name="Gilroy R."/>
            <person name="Ravi A."/>
            <person name="Getino M."/>
            <person name="Pursley I."/>
            <person name="Horton D.L."/>
            <person name="Alikhan N.F."/>
            <person name="Baker D."/>
            <person name="Gharbi K."/>
            <person name="Hall N."/>
            <person name="Watson M."/>
            <person name="Adriaenssens E.M."/>
            <person name="Foster-Nyarko E."/>
            <person name="Jarju S."/>
            <person name="Secka A."/>
            <person name="Antonio M."/>
            <person name="Oren A."/>
            <person name="Chaudhuri R.R."/>
            <person name="La Ragione R."/>
            <person name="Hildebrand F."/>
            <person name="Pallen M.J."/>
        </authorList>
    </citation>
    <scope>NUCLEOTIDE SEQUENCE</scope>
    <source>
        <strain evidence="5">G3-2149</strain>
    </source>
</reference>
<comment type="caution">
    <text evidence="5">The sequence shown here is derived from an EMBL/GenBank/DDBJ whole genome shotgun (WGS) entry which is preliminary data.</text>
</comment>
<evidence type="ECO:0000313" key="5">
    <source>
        <dbReference type="EMBL" id="MBU3852402.1"/>
    </source>
</evidence>
<dbReference type="EMBL" id="JAHLFU010000017">
    <property type="protein sequence ID" value="MBU3852402.1"/>
    <property type="molecule type" value="Genomic_DNA"/>
</dbReference>
<dbReference type="GO" id="GO:0050821">
    <property type="term" value="P:protein stabilization"/>
    <property type="evidence" value="ECO:0007669"/>
    <property type="project" value="TreeGrafter"/>
</dbReference>
<evidence type="ECO:0000256" key="1">
    <source>
        <dbReference type="ARBA" id="ARBA00009091"/>
    </source>
</evidence>
<protein>
    <submittedName>
        <fullName evidence="5">OmpH family outer membrane protein</fullName>
    </submittedName>
</protein>
<comment type="similarity">
    <text evidence="1">Belongs to the Skp family.</text>
</comment>
<dbReference type="AlphaFoldDB" id="A0A9E2L3S2"/>
<reference evidence="5" key="2">
    <citation type="submission" date="2021-04" db="EMBL/GenBank/DDBJ databases">
        <authorList>
            <person name="Gilroy R."/>
        </authorList>
    </citation>
    <scope>NUCLEOTIDE SEQUENCE</scope>
    <source>
        <strain evidence="5">G3-2149</strain>
    </source>
</reference>
<keyword evidence="3" id="KW-0175">Coiled coil</keyword>
<dbReference type="InterPro" id="IPR024930">
    <property type="entry name" value="Skp_dom_sf"/>
</dbReference>
<dbReference type="Pfam" id="PF03938">
    <property type="entry name" value="OmpH"/>
    <property type="match status" value="1"/>
</dbReference>
<evidence type="ECO:0000256" key="4">
    <source>
        <dbReference type="SAM" id="SignalP"/>
    </source>
</evidence>
<dbReference type="PANTHER" id="PTHR35089:SF1">
    <property type="entry name" value="CHAPERONE PROTEIN SKP"/>
    <property type="match status" value="1"/>
</dbReference>